<feature type="region of interest" description="Disordered" evidence="1">
    <location>
        <begin position="123"/>
        <end position="144"/>
    </location>
</feature>
<comment type="caution">
    <text evidence="2">The sequence shown here is derived from an EMBL/GenBank/DDBJ whole genome shotgun (WGS) entry which is preliminary data.</text>
</comment>
<accession>A0ABP9BSR5</accession>
<evidence type="ECO:0008006" key="4">
    <source>
        <dbReference type="Google" id="ProtNLM"/>
    </source>
</evidence>
<name>A0ABP9BSR5_9ACTN</name>
<evidence type="ECO:0000313" key="2">
    <source>
        <dbReference type="EMBL" id="GAA4798116.1"/>
    </source>
</evidence>
<evidence type="ECO:0000313" key="3">
    <source>
        <dbReference type="Proteomes" id="UP001501265"/>
    </source>
</evidence>
<reference evidence="3" key="1">
    <citation type="journal article" date="2019" name="Int. J. Syst. Evol. Microbiol.">
        <title>The Global Catalogue of Microorganisms (GCM) 10K type strain sequencing project: providing services to taxonomists for standard genome sequencing and annotation.</title>
        <authorList>
            <consortium name="The Broad Institute Genomics Platform"/>
            <consortium name="The Broad Institute Genome Sequencing Center for Infectious Disease"/>
            <person name="Wu L."/>
            <person name="Ma J."/>
        </authorList>
    </citation>
    <scope>NUCLEOTIDE SEQUENCE [LARGE SCALE GENOMIC DNA]</scope>
    <source>
        <strain evidence="3">JCM 18081</strain>
    </source>
</reference>
<gene>
    <name evidence="2" type="ORF">GCM10023220_27190</name>
</gene>
<dbReference type="EMBL" id="BAABIG010000023">
    <property type="protein sequence ID" value="GAA4798116.1"/>
    <property type="molecule type" value="Genomic_DNA"/>
</dbReference>
<sequence>MREQLALGRFLPLGGERDGAWIAERAAREVLLEAARALPGVRLDGLRLALADPAAACEPAVPAPPSALPPGPLRLTADLAATASEPLPAAASRVRVTLAEAAALRLGLTVTDVDLRVTALLESAPEPTPEPQPRAVRAAGAGDGDEGRVARAALEVEGVTRLTDTLGRPVDLSAPGREGAALPRRHVRLECAVDAERRTVEVARRLRTAVSQALPDHPSVAVLVTAVDRAGGAGRTG</sequence>
<evidence type="ECO:0000256" key="1">
    <source>
        <dbReference type="SAM" id="MobiDB-lite"/>
    </source>
</evidence>
<proteinExistence type="predicted"/>
<keyword evidence="3" id="KW-1185">Reference proteome</keyword>
<protein>
    <recommendedName>
        <fullName evidence="4">Nucleopolyhedrovirus P10 family protein</fullName>
    </recommendedName>
</protein>
<organism evidence="2 3">
    <name type="scientific">Streptomyces ziwulingensis</name>
    <dbReference type="NCBI Taxonomy" id="1045501"/>
    <lineage>
        <taxon>Bacteria</taxon>
        <taxon>Bacillati</taxon>
        <taxon>Actinomycetota</taxon>
        <taxon>Actinomycetes</taxon>
        <taxon>Kitasatosporales</taxon>
        <taxon>Streptomycetaceae</taxon>
        <taxon>Streptomyces</taxon>
    </lineage>
</organism>
<dbReference type="Proteomes" id="UP001501265">
    <property type="component" value="Unassembled WGS sequence"/>
</dbReference>